<organism evidence="1 2">
    <name type="scientific">Panagrolaimus sp. JU765</name>
    <dbReference type="NCBI Taxonomy" id="591449"/>
    <lineage>
        <taxon>Eukaryota</taxon>
        <taxon>Metazoa</taxon>
        <taxon>Ecdysozoa</taxon>
        <taxon>Nematoda</taxon>
        <taxon>Chromadorea</taxon>
        <taxon>Rhabditida</taxon>
        <taxon>Tylenchina</taxon>
        <taxon>Panagrolaimomorpha</taxon>
        <taxon>Panagrolaimoidea</taxon>
        <taxon>Panagrolaimidae</taxon>
        <taxon>Panagrolaimus</taxon>
    </lineage>
</organism>
<evidence type="ECO:0000313" key="1">
    <source>
        <dbReference type="Proteomes" id="UP000887576"/>
    </source>
</evidence>
<dbReference type="Proteomes" id="UP000887576">
    <property type="component" value="Unplaced"/>
</dbReference>
<accession>A0AC34Q1F2</accession>
<sequence>MAAEPKMMASEEVNQGVLCSLDPSTVSEVKIQPVLLDDFILNRERKITVGRHKHKYLAEEYLRNDGRVQFDLNPGLDTFDPRPSDEGLDQILQYLLWRGQQSQEHDLKKVVNGADAVCWRGNVSKIAYSPYEDNGPGFKFLVDKFEDVLFLKELETETKATQMANQSDWEKTCTYWGFKFETFIFAEKGQELETETKAAQMANQSDWEKTCTYWGFKFETFIFAEKGQKPTPDEPVSTWEEMGAAFLTTFEADPDAGEDKLKLFYIAEIDGLDSLGKHVEVKTQAYGLYSGNYFQQKAMRWWVQNTIVGIEDIIVGLRTKKGVIFKLEKVSLRDLNVRCNEWSGKVCLLAAQHFFNTLRKRFDELVQPGQILVLERKPNSRTIRYSVIPKVEILSPEFREYFGSQRRATVKRKAENDGLGTDAKK</sequence>
<dbReference type="WBParaSite" id="JU765_v2.g11921.t2">
    <property type="protein sequence ID" value="JU765_v2.g11921.t2"/>
    <property type="gene ID" value="JU765_v2.g11921"/>
</dbReference>
<reference evidence="2" key="1">
    <citation type="submission" date="2022-11" db="UniProtKB">
        <authorList>
            <consortium name="WormBaseParasite"/>
        </authorList>
    </citation>
    <scope>IDENTIFICATION</scope>
</reference>
<evidence type="ECO:0000313" key="2">
    <source>
        <dbReference type="WBParaSite" id="JU765_v2.g11921.t2"/>
    </source>
</evidence>
<proteinExistence type="predicted"/>
<protein>
    <submittedName>
        <fullName evidence="2">Decapping nuclease</fullName>
    </submittedName>
</protein>
<name>A0AC34Q1F2_9BILA</name>